<evidence type="ECO:0000256" key="11">
    <source>
        <dbReference type="RuleBase" id="RU003567"/>
    </source>
</evidence>
<evidence type="ECO:0000256" key="12">
    <source>
        <dbReference type="SAM" id="Phobius"/>
    </source>
</evidence>
<evidence type="ECO:0000313" key="13">
    <source>
        <dbReference type="EMBL" id="UDH59847.1"/>
    </source>
</evidence>
<dbReference type="InterPro" id="IPR033135">
    <property type="entry name" value="ClpP_His_AS"/>
</dbReference>
<dbReference type="Pfam" id="PF00574">
    <property type="entry name" value="CLP_protease"/>
    <property type="match status" value="1"/>
</dbReference>
<name>A0A8K1YPA9_9MAGN</name>
<comment type="function">
    <text evidence="7">Cleaves peptides in various proteins in a process that requires ATP hydrolysis. Has a chymotrypsin-like activity. Plays a major role in the degradation of misfolded proteins.</text>
</comment>
<feature type="transmembrane region" description="Helical" evidence="12">
    <location>
        <begin position="86"/>
        <end position="108"/>
    </location>
</feature>
<dbReference type="PROSITE" id="PS00382">
    <property type="entry name" value="CLP_PROTEASE_HIS"/>
    <property type="match status" value="1"/>
</dbReference>
<comment type="subunit">
    <text evidence="7">Component of the chloroplastic Clp protease core complex.</text>
</comment>
<dbReference type="GO" id="GO:0004176">
    <property type="term" value="F:ATP-dependent peptidase activity"/>
    <property type="evidence" value="ECO:0007669"/>
    <property type="project" value="InterPro"/>
</dbReference>
<keyword evidence="12" id="KW-0812">Transmembrane</keyword>
<organism evidence="13">
    <name type="scientific">Artabotrys pilosus</name>
    <dbReference type="NCBI Taxonomy" id="2651896"/>
    <lineage>
        <taxon>Eukaryota</taxon>
        <taxon>Viridiplantae</taxon>
        <taxon>Streptophyta</taxon>
        <taxon>Embryophyta</taxon>
        <taxon>Tracheophyta</taxon>
        <taxon>Spermatophyta</taxon>
        <taxon>Magnoliopsida</taxon>
        <taxon>Magnoliidae</taxon>
        <taxon>Magnoliales</taxon>
        <taxon>Annonaceae</taxon>
        <taxon>Annonoideae</taxon>
        <taxon>Xylopieae</taxon>
        <taxon>Artabotrys</taxon>
    </lineage>
</organism>
<dbReference type="GO" id="GO:0051117">
    <property type="term" value="F:ATPase binding"/>
    <property type="evidence" value="ECO:0007669"/>
    <property type="project" value="TreeGrafter"/>
</dbReference>
<dbReference type="PANTHER" id="PTHR10381">
    <property type="entry name" value="ATP-DEPENDENT CLP PROTEASE PROTEOLYTIC SUBUNIT"/>
    <property type="match status" value="1"/>
</dbReference>
<dbReference type="InterPro" id="IPR029045">
    <property type="entry name" value="ClpP/crotonase-like_dom_sf"/>
</dbReference>
<evidence type="ECO:0000256" key="1">
    <source>
        <dbReference type="ARBA" id="ARBA00007039"/>
    </source>
</evidence>
<feature type="active site" evidence="8">
    <location>
        <position position="101"/>
    </location>
</feature>
<dbReference type="GO" id="GO:0004252">
    <property type="term" value="F:serine-type endopeptidase activity"/>
    <property type="evidence" value="ECO:0007669"/>
    <property type="project" value="UniProtKB-UniRule"/>
</dbReference>
<accession>A0A8K1YPA9</accession>
<comment type="subcellular location">
    <subcellularLocation>
        <location evidence="7">Plastid</location>
        <location evidence="7">Chloroplast stroma</location>
    </subcellularLocation>
</comment>
<evidence type="ECO:0000256" key="4">
    <source>
        <dbReference type="ARBA" id="ARBA00022801"/>
    </source>
</evidence>
<dbReference type="GO" id="GO:0009570">
    <property type="term" value="C:chloroplast stroma"/>
    <property type="evidence" value="ECO:0007669"/>
    <property type="project" value="UniProtKB-SubCell"/>
</dbReference>
<keyword evidence="4 7" id="KW-0378">Hydrolase</keyword>
<evidence type="ECO:0000256" key="8">
    <source>
        <dbReference type="PROSITE-ProRule" id="PRU10085"/>
    </source>
</evidence>
<dbReference type="PANTHER" id="PTHR10381:SF15">
    <property type="entry name" value="CHLOROPLASTIC ATP-DEPENDENT CLP PROTEASE PROTEOLYTIC SUBUNIT 1"/>
    <property type="match status" value="1"/>
</dbReference>
<keyword evidence="3 7" id="KW-0645">Protease</keyword>
<evidence type="ECO:0000256" key="5">
    <source>
        <dbReference type="ARBA" id="ARBA00022825"/>
    </source>
</evidence>
<dbReference type="EC" id="3.4.21.92" evidence="7 10"/>
<evidence type="ECO:0000256" key="2">
    <source>
        <dbReference type="ARBA" id="ARBA00022640"/>
    </source>
</evidence>
<dbReference type="GeneID" id="72645047"/>
<evidence type="ECO:0000256" key="6">
    <source>
        <dbReference type="ARBA" id="ARBA00034021"/>
    </source>
</evidence>
<gene>
    <name evidence="7 13" type="primary">clpP</name>
</gene>
<sequence>MPIGVPKIPFRIPGDEEATWVDLYNRLYWERLIFLGDEIDDPISNQLAGLMIFLGISDPTWDIFLFINSPGGFIIPGVLVFDTMQWVQPIVHTIGIGLAASMGAFILVGGEITQRVALPHARVMMHQPISSFFEEEDGSGEVVLEMIELMEMYNDIIRIFAERTGAPIWAVIFDIERDVFMSAEEAQDHGIVDLIGIDMESISQRQLSA</sequence>
<dbReference type="EMBL" id="OK216144">
    <property type="protein sequence ID" value="UDH59847.1"/>
    <property type="molecule type" value="Genomic_DNA"/>
</dbReference>
<protein>
    <recommendedName>
        <fullName evidence="7 11">ATP-dependent Clp protease proteolytic subunit</fullName>
        <ecNumber evidence="7 10">3.4.21.92</ecNumber>
    </recommendedName>
    <alternativeName>
        <fullName evidence="7">Endopeptidase Clp</fullName>
    </alternativeName>
</protein>
<dbReference type="AlphaFoldDB" id="A0A8K1YPA9"/>
<feature type="transmembrane region" description="Helical" evidence="12">
    <location>
        <begin position="61"/>
        <end position="80"/>
    </location>
</feature>
<comment type="similarity">
    <text evidence="1 7 11">Belongs to the peptidase S14 family.</text>
</comment>
<proteinExistence type="inferred from homology"/>
<dbReference type="GO" id="GO:0006515">
    <property type="term" value="P:protein quality control for misfolded or incompletely synthesized proteins"/>
    <property type="evidence" value="ECO:0007669"/>
    <property type="project" value="TreeGrafter"/>
</dbReference>
<dbReference type="HAMAP" id="MF_00444">
    <property type="entry name" value="ClpP"/>
    <property type="match status" value="1"/>
</dbReference>
<keyword evidence="13" id="KW-0150">Chloroplast</keyword>
<dbReference type="Gene3D" id="3.90.226.10">
    <property type="entry name" value="2-enoyl-CoA Hydratase, Chain A, domain 1"/>
    <property type="match status" value="1"/>
</dbReference>
<dbReference type="InterPro" id="IPR018215">
    <property type="entry name" value="ClpP_Ser_AS"/>
</dbReference>
<evidence type="ECO:0000256" key="3">
    <source>
        <dbReference type="ARBA" id="ARBA00022670"/>
    </source>
</evidence>
<keyword evidence="12" id="KW-1133">Transmembrane helix</keyword>
<evidence type="ECO:0000256" key="7">
    <source>
        <dbReference type="HAMAP-Rule" id="MF_00444"/>
    </source>
</evidence>
<dbReference type="PRINTS" id="PR00127">
    <property type="entry name" value="CLPPROTEASEP"/>
</dbReference>
<dbReference type="PROSITE" id="PS00381">
    <property type="entry name" value="CLP_PROTEASE_SER"/>
    <property type="match status" value="1"/>
</dbReference>
<dbReference type="CDD" id="cd07017">
    <property type="entry name" value="S14_ClpP_2"/>
    <property type="match status" value="1"/>
</dbReference>
<dbReference type="RefSeq" id="YP_010381249.1">
    <property type="nucleotide sequence ID" value="NC_063521.1"/>
</dbReference>
<dbReference type="InterPro" id="IPR023562">
    <property type="entry name" value="ClpP/TepA"/>
</dbReference>
<keyword evidence="12" id="KW-0472">Membrane</keyword>
<keyword evidence="5 7" id="KW-0720">Serine protease</keyword>
<feature type="active site" evidence="7 9">
    <location>
        <position position="126"/>
    </location>
</feature>
<evidence type="ECO:0000256" key="10">
    <source>
        <dbReference type="RuleBase" id="RU000549"/>
    </source>
</evidence>
<dbReference type="SUPFAM" id="SSF52096">
    <property type="entry name" value="ClpP/crotonase"/>
    <property type="match status" value="1"/>
</dbReference>
<dbReference type="InterPro" id="IPR001907">
    <property type="entry name" value="ClpP"/>
</dbReference>
<keyword evidence="2 13" id="KW-0934">Plastid</keyword>
<geneLocation type="chloroplast" evidence="13"/>
<evidence type="ECO:0000256" key="9">
    <source>
        <dbReference type="PROSITE-ProRule" id="PRU10086"/>
    </source>
</evidence>
<dbReference type="GO" id="GO:0009368">
    <property type="term" value="C:endopeptidase Clp complex"/>
    <property type="evidence" value="ECO:0007669"/>
    <property type="project" value="TreeGrafter"/>
</dbReference>
<comment type="catalytic activity">
    <reaction evidence="6 7 9">
        <text>Hydrolysis of proteins to small peptides in the presence of ATP and magnesium. alpha-casein is the usual test substrate. In the absence of ATP, only oligopeptides shorter than five residues are hydrolyzed (such as succinyl-Leu-Tyr-|-NHMec, and Leu-Tyr-Leu-|-Tyr-Trp, in which cleavage of the -Tyr-|-Leu- and -Tyr-|-Trp bonds also occurs).</text>
        <dbReference type="EC" id="3.4.21.92"/>
    </reaction>
</comment>
<feature type="active site" description="Nucleophile" evidence="7">
    <location>
        <position position="101"/>
    </location>
</feature>
<reference evidence="13" key="1">
    <citation type="submission" date="2021-09" db="EMBL/GenBank/DDBJ databases">
        <authorList>
            <person name="Liang Z."/>
            <person name="Xue B."/>
            <person name="Lei J."/>
        </authorList>
    </citation>
    <scope>NUCLEOTIDE SEQUENCE</scope>
</reference>